<feature type="transmembrane region" description="Helical" evidence="3">
    <location>
        <begin position="371"/>
        <end position="396"/>
    </location>
</feature>
<reference evidence="5" key="2">
    <citation type="submission" date="2021-09" db="EMBL/GenBank/DDBJ databases">
        <authorList>
            <person name="Jia N."/>
            <person name="Wang J."/>
            <person name="Shi W."/>
            <person name="Du L."/>
            <person name="Sun Y."/>
            <person name="Zhan W."/>
            <person name="Jiang J."/>
            <person name="Wang Q."/>
            <person name="Zhang B."/>
            <person name="Ji P."/>
            <person name="Sakyi L.B."/>
            <person name="Cui X."/>
            <person name="Yuan T."/>
            <person name="Jiang B."/>
            <person name="Yang W."/>
            <person name="Lam T.T.-Y."/>
            <person name="Chang Q."/>
            <person name="Ding S."/>
            <person name="Wang X."/>
            <person name="Zhu J."/>
            <person name="Ruan X."/>
            <person name="Zhao L."/>
            <person name="Wei J."/>
            <person name="Que T."/>
            <person name="Du C."/>
            <person name="Cheng J."/>
            <person name="Dai P."/>
            <person name="Han X."/>
            <person name="Huang E."/>
            <person name="Gao Y."/>
            <person name="Liu J."/>
            <person name="Shao H."/>
            <person name="Ye R."/>
            <person name="Li L."/>
            <person name="Wei W."/>
            <person name="Wang X."/>
            <person name="Wang C."/>
            <person name="Huo Q."/>
            <person name="Li W."/>
            <person name="Guo W."/>
            <person name="Chen H."/>
            <person name="Chen S."/>
            <person name="Zhou L."/>
            <person name="Zhou L."/>
            <person name="Ni X."/>
            <person name="Tian J."/>
            <person name="Zhou Y."/>
            <person name="Sheng Y."/>
            <person name="Liu T."/>
            <person name="Pan Y."/>
            <person name="Xia L."/>
            <person name="Li J."/>
            <person name="Zhao F."/>
            <person name="Cao W."/>
        </authorList>
    </citation>
    <scope>NUCLEOTIDE SEQUENCE</scope>
    <source>
        <strain evidence="5">Rsan-2018</strain>
        <tissue evidence="5">Larvae</tissue>
    </source>
</reference>
<dbReference type="Gene3D" id="3.40.390.10">
    <property type="entry name" value="Collagenase (Catalytic Domain)"/>
    <property type="match status" value="1"/>
</dbReference>
<name>A0A9D4T6N9_RHISA</name>
<dbReference type="SUPFAM" id="SSF55486">
    <property type="entry name" value="Metalloproteases ('zincins'), catalytic domain"/>
    <property type="match status" value="1"/>
</dbReference>
<dbReference type="InterPro" id="IPR000718">
    <property type="entry name" value="Peptidase_M13"/>
</dbReference>
<evidence type="ECO:0000256" key="1">
    <source>
        <dbReference type="ARBA" id="ARBA00007357"/>
    </source>
</evidence>
<dbReference type="PROSITE" id="PS51885">
    <property type="entry name" value="NEPRILYSIN"/>
    <property type="match status" value="1"/>
</dbReference>
<dbReference type="PANTHER" id="PTHR11733">
    <property type="entry name" value="ZINC METALLOPROTEASE FAMILY M13 NEPRILYSIN-RELATED"/>
    <property type="match status" value="1"/>
</dbReference>
<comment type="similarity">
    <text evidence="1">Belongs to the peptidase M13 family.</text>
</comment>
<gene>
    <name evidence="5" type="ORF">HPB52_001774</name>
</gene>
<dbReference type="Proteomes" id="UP000821837">
    <property type="component" value="Chromosome 10"/>
</dbReference>
<feature type="region of interest" description="Disordered" evidence="2">
    <location>
        <begin position="1"/>
        <end position="110"/>
    </location>
</feature>
<feature type="region of interest" description="Disordered" evidence="2">
    <location>
        <begin position="315"/>
        <end position="344"/>
    </location>
</feature>
<dbReference type="InterPro" id="IPR042089">
    <property type="entry name" value="Peptidase_M13_dom_2"/>
</dbReference>
<feature type="region of interest" description="Disordered" evidence="2">
    <location>
        <begin position="187"/>
        <end position="258"/>
    </location>
</feature>
<feature type="region of interest" description="Disordered" evidence="2">
    <location>
        <begin position="131"/>
        <end position="155"/>
    </location>
</feature>
<dbReference type="Gene3D" id="1.10.1380.10">
    <property type="entry name" value="Neutral endopeptidase , domain2"/>
    <property type="match status" value="1"/>
</dbReference>
<proteinExistence type="inferred from homology"/>
<keyword evidence="3" id="KW-0472">Membrane</keyword>
<sequence length="1052" mass="113402">MSESEAGGSCFVVDKDSTPSQDTDGSFSRKKKKRRASPAQRRHKTSRHRRGQTTDTAASRRSNSSNSSHTSATTASTDVGDVPSLPASEPSGGTGQGPTVRPPENEASLGAPLTSQRDIHVEAAEQHAGVEGAVVPSVGPLPEKCEPSTTTDLGVTESAQRGTVVANAGASASHSIVFQSSRALAEASAGGHSEHTPNNFRGDGESQAGLPGTSAAPHQLQPSRGSDALAAENEAKASALPGPETNHTVIARPPRDANDEDVTDVVVIELENEKPAPEGAAAIGGATETHVAVTLGAGTVPFVVSPYQAQLAAGIPGPSSDVSSADKLAPRGDPLANKPPSPSELKRRARLLQHSFAEMVASGTSAGRQQLLVVAAVSATASLLFLVVSALVLVLLMRASSADGDAGGSDPCGGLSDCYQHMALIASRVNRSIDPCQDFSAHVCSAWSAPEFREFASTQDDVALSWARQFRDILDAGTKSLPTGLKAIAFYRKCMENSSHENIAIATRQLRQFMADRGIPWPERPTSPSVTPLGVLFDLAINWQLPLWFSVHLSPLPGSQTRAVVLTPSVLILSWEKYHREILGKGAFVTYYTAFVDALEPAENAIVHRDAEFIRKVARLEGTVLQELANAEKSRVPPPGSWQFPLSEATRHTPSIPAEQWLYEANKNFDVTPAVTNADVLTTSNGVFLKAVDSVFGHYGQSELLAYLAWFLVQVLAPAVDPGLLVVRYGSEERASAHRPLFCATHVETVFRMLIISLYAIPRFSATMRNNVDALLRGIRHTAAERVDALPWLDEASKIHGRFKLERMNTTLWPAPDFLEESGLDHAYRNFGWSNGSTFFEAWVQNHRALRQVVRAGNFNVSMPANLALPLMEYNYLRNSVRVSVQSLSRPVFYGHGTLAMFYGGLGFLYTREMVKALDSEGSRRDYLGVLEKEPWMSLTWRESLMDPEACLEGTSAGGYFPEIPALEISYASLESAFDASETSASERIAERRLFFLTLCYFLCSRAGVEQHPVAGGDCNKAVANFAPFAETFSCPLGAGMRPKKRCSFFDS</sequence>
<reference evidence="5" key="1">
    <citation type="journal article" date="2020" name="Cell">
        <title>Large-Scale Comparative Analyses of Tick Genomes Elucidate Their Genetic Diversity and Vector Capacities.</title>
        <authorList>
            <consortium name="Tick Genome and Microbiome Consortium (TIGMIC)"/>
            <person name="Jia N."/>
            <person name="Wang J."/>
            <person name="Shi W."/>
            <person name="Du L."/>
            <person name="Sun Y."/>
            <person name="Zhan W."/>
            <person name="Jiang J.F."/>
            <person name="Wang Q."/>
            <person name="Zhang B."/>
            <person name="Ji P."/>
            <person name="Bell-Sakyi L."/>
            <person name="Cui X.M."/>
            <person name="Yuan T.T."/>
            <person name="Jiang B.G."/>
            <person name="Yang W.F."/>
            <person name="Lam T.T."/>
            <person name="Chang Q.C."/>
            <person name="Ding S.J."/>
            <person name="Wang X.J."/>
            <person name="Zhu J.G."/>
            <person name="Ruan X.D."/>
            <person name="Zhao L."/>
            <person name="Wei J.T."/>
            <person name="Ye R.Z."/>
            <person name="Que T.C."/>
            <person name="Du C.H."/>
            <person name="Zhou Y.H."/>
            <person name="Cheng J.X."/>
            <person name="Dai P.F."/>
            <person name="Guo W.B."/>
            <person name="Han X.H."/>
            <person name="Huang E.J."/>
            <person name="Li L.F."/>
            <person name="Wei W."/>
            <person name="Gao Y.C."/>
            <person name="Liu J.Z."/>
            <person name="Shao H.Z."/>
            <person name="Wang X."/>
            <person name="Wang C.C."/>
            <person name="Yang T.C."/>
            <person name="Huo Q.B."/>
            <person name="Li W."/>
            <person name="Chen H.Y."/>
            <person name="Chen S.E."/>
            <person name="Zhou L.G."/>
            <person name="Ni X.B."/>
            <person name="Tian J.H."/>
            <person name="Sheng Y."/>
            <person name="Liu T."/>
            <person name="Pan Y.S."/>
            <person name="Xia L.Y."/>
            <person name="Li J."/>
            <person name="Zhao F."/>
            <person name="Cao W.C."/>
        </authorList>
    </citation>
    <scope>NUCLEOTIDE SEQUENCE</scope>
    <source>
        <strain evidence="5">Rsan-2018</strain>
    </source>
</reference>
<dbReference type="PANTHER" id="PTHR11733:SF241">
    <property type="entry name" value="GH26575P-RELATED"/>
    <property type="match status" value="1"/>
</dbReference>
<feature type="domain" description="Peptidase M13 N-terminal" evidence="4">
    <location>
        <begin position="435"/>
        <end position="809"/>
    </location>
</feature>
<protein>
    <recommendedName>
        <fullName evidence="4">Peptidase M13 N-terminal domain-containing protein</fullName>
    </recommendedName>
</protein>
<dbReference type="Pfam" id="PF05649">
    <property type="entry name" value="Peptidase_M13_N"/>
    <property type="match status" value="1"/>
</dbReference>
<evidence type="ECO:0000259" key="4">
    <source>
        <dbReference type="Pfam" id="PF05649"/>
    </source>
</evidence>
<evidence type="ECO:0000313" key="6">
    <source>
        <dbReference type="Proteomes" id="UP000821837"/>
    </source>
</evidence>
<accession>A0A9D4T6N9</accession>
<feature type="compositionally biased region" description="Low complexity" evidence="2">
    <location>
        <begin position="53"/>
        <end position="78"/>
    </location>
</feature>
<dbReference type="InterPro" id="IPR024079">
    <property type="entry name" value="MetalloPept_cat_dom_sf"/>
</dbReference>
<dbReference type="VEuPathDB" id="VectorBase:RSAN_048379"/>
<dbReference type="InterPro" id="IPR008753">
    <property type="entry name" value="Peptidase_M13_N"/>
</dbReference>
<organism evidence="5 6">
    <name type="scientific">Rhipicephalus sanguineus</name>
    <name type="common">Brown dog tick</name>
    <name type="synonym">Ixodes sanguineus</name>
    <dbReference type="NCBI Taxonomy" id="34632"/>
    <lineage>
        <taxon>Eukaryota</taxon>
        <taxon>Metazoa</taxon>
        <taxon>Ecdysozoa</taxon>
        <taxon>Arthropoda</taxon>
        <taxon>Chelicerata</taxon>
        <taxon>Arachnida</taxon>
        <taxon>Acari</taxon>
        <taxon>Parasitiformes</taxon>
        <taxon>Ixodida</taxon>
        <taxon>Ixodoidea</taxon>
        <taxon>Ixodidae</taxon>
        <taxon>Rhipicephalinae</taxon>
        <taxon>Rhipicephalus</taxon>
        <taxon>Rhipicephalus</taxon>
    </lineage>
</organism>
<dbReference type="AlphaFoldDB" id="A0A9D4T6N9"/>
<keyword evidence="3" id="KW-0812">Transmembrane</keyword>
<comment type="caution">
    <text evidence="5">The sequence shown here is derived from an EMBL/GenBank/DDBJ whole genome shotgun (WGS) entry which is preliminary data.</text>
</comment>
<evidence type="ECO:0000256" key="3">
    <source>
        <dbReference type="SAM" id="Phobius"/>
    </source>
</evidence>
<keyword evidence="6" id="KW-1185">Reference proteome</keyword>
<dbReference type="EMBL" id="JABSTV010001246">
    <property type="protein sequence ID" value="KAH7975445.1"/>
    <property type="molecule type" value="Genomic_DNA"/>
</dbReference>
<evidence type="ECO:0000256" key="2">
    <source>
        <dbReference type="SAM" id="MobiDB-lite"/>
    </source>
</evidence>
<feature type="compositionally biased region" description="Basic residues" evidence="2">
    <location>
        <begin position="28"/>
        <end position="51"/>
    </location>
</feature>
<dbReference type="GO" id="GO:0016485">
    <property type="term" value="P:protein processing"/>
    <property type="evidence" value="ECO:0007669"/>
    <property type="project" value="TreeGrafter"/>
</dbReference>
<dbReference type="GO" id="GO:0004222">
    <property type="term" value="F:metalloendopeptidase activity"/>
    <property type="evidence" value="ECO:0007669"/>
    <property type="project" value="InterPro"/>
</dbReference>
<evidence type="ECO:0000313" key="5">
    <source>
        <dbReference type="EMBL" id="KAH7975445.1"/>
    </source>
</evidence>
<keyword evidence="3" id="KW-1133">Transmembrane helix</keyword>
<dbReference type="GO" id="GO:0005886">
    <property type="term" value="C:plasma membrane"/>
    <property type="evidence" value="ECO:0007669"/>
    <property type="project" value="TreeGrafter"/>
</dbReference>
<feature type="compositionally biased region" description="Low complexity" evidence="2">
    <location>
        <begin position="228"/>
        <end position="240"/>
    </location>
</feature>